<evidence type="ECO:0000256" key="3">
    <source>
        <dbReference type="SAM" id="Phobius"/>
    </source>
</evidence>
<evidence type="ECO:0000313" key="4">
    <source>
        <dbReference type="EMBL" id="ACV50736.1"/>
    </source>
</evidence>
<proteinExistence type="inferred from homology"/>
<organism evidence="4 5">
    <name type="scientific">Lancefieldella parvula (strain ATCC 33793 / DSM 20469 / CCUG 32760 / JCM 10300 / KCTC 3663 / VPI 0546 / 1246)</name>
    <name type="common">Atopobium parvulum</name>
    <dbReference type="NCBI Taxonomy" id="521095"/>
    <lineage>
        <taxon>Bacteria</taxon>
        <taxon>Bacillati</taxon>
        <taxon>Actinomycetota</taxon>
        <taxon>Coriobacteriia</taxon>
        <taxon>Coriobacteriales</taxon>
        <taxon>Atopobiaceae</taxon>
        <taxon>Lancefieldella</taxon>
    </lineage>
</organism>
<dbReference type="Pfam" id="PF01183">
    <property type="entry name" value="Glyco_hydro_25"/>
    <property type="match status" value="1"/>
</dbReference>
<evidence type="ECO:0000313" key="5">
    <source>
        <dbReference type="Proteomes" id="UP000000960"/>
    </source>
</evidence>
<gene>
    <name evidence="4" type="ordered locus">Apar_0305</name>
</gene>
<dbReference type="GO" id="GO:0016052">
    <property type="term" value="P:carbohydrate catabolic process"/>
    <property type="evidence" value="ECO:0007669"/>
    <property type="project" value="TreeGrafter"/>
</dbReference>
<dbReference type="PANTHER" id="PTHR34135">
    <property type="entry name" value="LYSOZYME"/>
    <property type="match status" value="1"/>
</dbReference>
<sequence>MIFNSSHKSKKTRNSTTRSKTKHTPVSANAFKRKQQAMHTLGKNSKNNPIVTWGLVMLAIVFVLALLQSCQGLFSLSFNNNWIVKNEVPYEWENLSYDATGRAHYIVDGEELTRTGVDVSSHQGSIDWESVAADNIQFAMLRIGYRGSTEGGIRADELFETNLKSAQNAGLDVGVYFFSQAINVDEAREEAAFVLQQLKEAGVTKLNLPVAFDLEPSPDYSGRADNLSPAETNAIARAFCATIQEAGYRVIVYGNKVDLDRFDLVSLDEPIWLAQYVDQPDVNFNFLIWQYTSTGQVNGITGSVDLNLDFSNVSTRKNQK</sequence>
<dbReference type="SUPFAM" id="SSF51445">
    <property type="entry name" value="(Trans)glycosidases"/>
    <property type="match status" value="1"/>
</dbReference>
<dbReference type="AlphaFoldDB" id="C8W9E8"/>
<dbReference type="STRING" id="521095.Apar_0305"/>
<dbReference type="HOGENOM" id="CLU_044973_8_0_11"/>
<dbReference type="InterPro" id="IPR017853">
    <property type="entry name" value="GH"/>
</dbReference>
<comment type="similarity">
    <text evidence="1">Belongs to the glycosyl hydrolase 25 family.</text>
</comment>
<dbReference type="KEGG" id="apv:Apar_0305"/>
<dbReference type="CDD" id="cd06414">
    <property type="entry name" value="GH25_LytC-like"/>
    <property type="match status" value="1"/>
</dbReference>
<keyword evidence="5" id="KW-1185">Reference proteome</keyword>
<evidence type="ECO:0000256" key="1">
    <source>
        <dbReference type="ARBA" id="ARBA00010646"/>
    </source>
</evidence>
<dbReference type="Proteomes" id="UP000000960">
    <property type="component" value="Chromosome"/>
</dbReference>
<feature type="compositionally biased region" description="Basic residues" evidence="2">
    <location>
        <begin position="7"/>
        <end position="23"/>
    </location>
</feature>
<keyword evidence="3" id="KW-0472">Membrane</keyword>
<dbReference type="eggNOG" id="COG3757">
    <property type="taxonomic scope" value="Bacteria"/>
</dbReference>
<keyword evidence="4" id="KW-0378">Hydrolase</keyword>
<dbReference type="GO" id="GO:0009253">
    <property type="term" value="P:peptidoglycan catabolic process"/>
    <property type="evidence" value="ECO:0007669"/>
    <property type="project" value="InterPro"/>
</dbReference>
<accession>C8W9E8</accession>
<feature type="transmembrane region" description="Helical" evidence="3">
    <location>
        <begin position="50"/>
        <end position="67"/>
    </location>
</feature>
<reference evidence="4 5" key="1">
    <citation type="journal article" date="2009" name="Stand. Genomic Sci.">
        <title>Complete genome sequence of Atopobium parvulum type strain (IPP 1246).</title>
        <authorList>
            <person name="Copeland A."/>
            <person name="Sikorski J."/>
            <person name="Lapidus A."/>
            <person name="Nolan M."/>
            <person name="Del Rio T.G."/>
            <person name="Lucas S."/>
            <person name="Chen F."/>
            <person name="Tice H."/>
            <person name="Pitluck S."/>
            <person name="Cheng J.F."/>
            <person name="Pukall R."/>
            <person name="Chertkov O."/>
            <person name="Brettin T."/>
            <person name="Han C."/>
            <person name="Detter J.C."/>
            <person name="Kuske C."/>
            <person name="Bruce D."/>
            <person name="Goodwin L."/>
            <person name="Ivanova N."/>
            <person name="Mavromatis K."/>
            <person name="Mikhailova N."/>
            <person name="Chen A."/>
            <person name="Palaniappan K."/>
            <person name="Chain P."/>
            <person name="Rohde M."/>
            <person name="Goker M."/>
            <person name="Bristow J."/>
            <person name="Eisen J.A."/>
            <person name="Markowitz V."/>
            <person name="Hugenholtz P."/>
            <person name="Kyrpides N.C."/>
            <person name="Klenk H.P."/>
            <person name="Detter J.C."/>
        </authorList>
    </citation>
    <scope>NUCLEOTIDE SEQUENCE [LARGE SCALE GENOMIC DNA]</scope>
    <source>
        <strain evidence="5">ATCC 33793 / DSM 20469 / CCUG 32760 / JCM 10300 / KCTC 3663 / VPI 0546 / 1246</strain>
    </source>
</reference>
<keyword evidence="3" id="KW-0812">Transmembrane</keyword>
<dbReference type="PROSITE" id="PS51904">
    <property type="entry name" value="GLYCOSYL_HYDROL_F25_2"/>
    <property type="match status" value="1"/>
</dbReference>
<name>C8W9E8_LANP1</name>
<feature type="region of interest" description="Disordered" evidence="2">
    <location>
        <begin position="1"/>
        <end position="28"/>
    </location>
</feature>
<dbReference type="GO" id="GO:0003796">
    <property type="term" value="F:lysozyme activity"/>
    <property type="evidence" value="ECO:0007669"/>
    <property type="project" value="InterPro"/>
</dbReference>
<dbReference type="Gene3D" id="3.20.20.80">
    <property type="entry name" value="Glycosidases"/>
    <property type="match status" value="1"/>
</dbReference>
<keyword evidence="3" id="KW-1133">Transmembrane helix</keyword>
<evidence type="ECO:0000256" key="2">
    <source>
        <dbReference type="SAM" id="MobiDB-lite"/>
    </source>
</evidence>
<dbReference type="InterPro" id="IPR002053">
    <property type="entry name" value="Glyco_hydro_25"/>
</dbReference>
<dbReference type="GO" id="GO:0016998">
    <property type="term" value="P:cell wall macromolecule catabolic process"/>
    <property type="evidence" value="ECO:0007669"/>
    <property type="project" value="InterPro"/>
</dbReference>
<dbReference type="EMBL" id="CP001721">
    <property type="protein sequence ID" value="ACV50736.1"/>
    <property type="molecule type" value="Genomic_DNA"/>
</dbReference>
<protein>
    <submittedName>
        <fullName evidence="4">Glycoside hydrolase family 25</fullName>
    </submittedName>
</protein>
<dbReference type="CAZy" id="GH25">
    <property type="family name" value="Glycoside Hydrolase Family 25"/>
</dbReference>
<dbReference type="PANTHER" id="PTHR34135:SF2">
    <property type="entry name" value="LYSOZYME"/>
    <property type="match status" value="1"/>
</dbReference>